<dbReference type="Gene3D" id="3.40.50.150">
    <property type="entry name" value="Vaccinia Virus protein VP39"/>
    <property type="match status" value="1"/>
</dbReference>
<dbReference type="Pfam" id="PF08241">
    <property type="entry name" value="Methyltransf_11"/>
    <property type="match status" value="1"/>
</dbReference>
<protein>
    <submittedName>
        <fullName evidence="2">Class I SAM-dependent methyltransferase</fullName>
    </submittedName>
</protein>
<feature type="domain" description="Methyltransferase type 11" evidence="1">
    <location>
        <begin position="54"/>
        <end position="148"/>
    </location>
</feature>
<dbReference type="SUPFAM" id="SSF53335">
    <property type="entry name" value="S-adenosyl-L-methionine-dependent methyltransferases"/>
    <property type="match status" value="1"/>
</dbReference>
<evidence type="ECO:0000313" key="2">
    <source>
        <dbReference type="EMBL" id="HIV11595.1"/>
    </source>
</evidence>
<dbReference type="GO" id="GO:0008757">
    <property type="term" value="F:S-adenosylmethionine-dependent methyltransferase activity"/>
    <property type="evidence" value="ECO:0007669"/>
    <property type="project" value="InterPro"/>
</dbReference>
<organism evidence="2 3">
    <name type="scientific">Candidatus Pullilachnospira stercoravium</name>
    <dbReference type="NCBI Taxonomy" id="2840913"/>
    <lineage>
        <taxon>Bacteria</taxon>
        <taxon>Bacillati</taxon>
        <taxon>Bacillota</taxon>
        <taxon>Clostridia</taxon>
        <taxon>Lachnospirales</taxon>
        <taxon>Lachnospiraceae</taxon>
        <taxon>Lachnospiraceae incertae sedis</taxon>
        <taxon>Candidatus Pullilachnospira</taxon>
    </lineage>
</organism>
<keyword evidence="2" id="KW-0489">Methyltransferase</keyword>
<dbReference type="PANTHER" id="PTHR43591">
    <property type="entry name" value="METHYLTRANSFERASE"/>
    <property type="match status" value="1"/>
</dbReference>
<dbReference type="InterPro" id="IPR029063">
    <property type="entry name" value="SAM-dependent_MTases_sf"/>
</dbReference>
<proteinExistence type="predicted"/>
<sequence>METLLHEIKEYWTTRTEGYSEVNQKELEGTQKEAWLSVLTEQFPEGDKDRIRILDVGCGPGFFPRILAEAGYWVTAVDYTPQMLKKAAENAGMYRERITFLRMDAQNLEFPDGTFDVVISRNLTWNLEHPEQAYREWHRVLRPGGILLNFDANWYGYLYDEEKREAYEQDRKNVESQSLEDHYLCTDIDAMERIARKVPLSHITRPQWDTEVMEETGFEEISWDTDVWKRVWSEEERLNYASTPMFMVTGRKNTERLGQK</sequence>
<keyword evidence="2" id="KW-0808">Transferase</keyword>
<dbReference type="AlphaFoldDB" id="A0A9D1NRN8"/>
<dbReference type="InterPro" id="IPR013216">
    <property type="entry name" value="Methyltransf_11"/>
</dbReference>
<dbReference type="Proteomes" id="UP000886723">
    <property type="component" value="Unassembled WGS sequence"/>
</dbReference>
<evidence type="ECO:0000313" key="3">
    <source>
        <dbReference type="Proteomes" id="UP000886723"/>
    </source>
</evidence>
<dbReference type="CDD" id="cd02440">
    <property type="entry name" value="AdoMet_MTases"/>
    <property type="match status" value="1"/>
</dbReference>
<evidence type="ECO:0000259" key="1">
    <source>
        <dbReference type="Pfam" id="PF08241"/>
    </source>
</evidence>
<name>A0A9D1NRN8_9FIRM</name>
<reference evidence="2" key="1">
    <citation type="submission" date="2020-10" db="EMBL/GenBank/DDBJ databases">
        <authorList>
            <person name="Gilroy R."/>
        </authorList>
    </citation>
    <scope>NUCLEOTIDE SEQUENCE</scope>
    <source>
        <strain evidence="2">ChiBcec2-4451</strain>
    </source>
</reference>
<comment type="caution">
    <text evidence="2">The sequence shown here is derived from an EMBL/GenBank/DDBJ whole genome shotgun (WGS) entry which is preliminary data.</text>
</comment>
<dbReference type="EMBL" id="DVON01000011">
    <property type="protein sequence ID" value="HIV11595.1"/>
    <property type="molecule type" value="Genomic_DNA"/>
</dbReference>
<gene>
    <name evidence="2" type="ORF">IAA63_00455</name>
</gene>
<dbReference type="GO" id="GO:0032259">
    <property type="term" value="P:methylation"/>
    <property type="evidence" value="ECO:0007669"/>
    <property type="project" value="UniProtKB-KW"/>
</dbReference>
<reference evidence="2" key="2">
    <citation type="journal article" date="2021" name="PeerJ">
        <title>Extensive microbial diversity within the chicken gut microbiome revealed by metagenomics and culture.</title>
        <authorList>
            <person name="Gilroy R."/>
            <person name="Ravi A."/>
            <person name="Getino M."/>
            <person name="Pursley I."/>
            <person name="Horton D.L."/>
            <person name="Alikhan N.F."/>
            <person name="Baker D."/>
            <person name="Gharbi K."/>
            <person name="Hall N."/>
            <person name="Watson M."/>
            <person name="Adriaenssens E.M."/>
            <person name="Foster-Nyarko E."/>
            <person name="Jarju S."/>
            <person name="Secka A."/>
            <person name="Antonio M."/>
            <person name="Oren A."/>
            <person name="Chaudhuri R.R."/>
            <person name="La Ragione R."/>
            <person name="Hildebrand F."/>
            <person name="Pallen M.J."/>
        </authorList>
    </citation>
    <scope>NUCLEOTIDE SEQUENCE</scope>
    <source>
        <strain evidence="2">ChiBcec2-4451</strain>
    </source>
</reference>
<accession>A0A9D1NRN8</accession>